<protein>
    <submittedName>
        <fullName evidence="2">Uncharacterized protein</fullName>
    </submittedName>
</protein>
<evidence type="ECO:0000256" key="1">
    <source>
        <dbReference type="SAM" id="Coils"/>
    </source>
</evidence>
<dbReference type="Proteomes" id="UP000276103">
    <property type="component" value="Unassembled WGS sequence"/>
</dbReference>
<dbReference type="OrthoDB" id="495911at2"/>
<gene>
    <name evidence="2" type="ORF">DSM107003_46530</name>
</gene>
<name>A0A3S1AIE0_ANAVA</name>
<dbReference type="AlphaFoldDB" id="A0A3S1AIE0"/>
<feature type="coiled-coil region" evidence="1">
    <location>
        <begin position="87"/>
        <end position="128"/>
    </location>
</feature>
<evidence type="ECO:0000313" key="2">
    <source>
        <dbReference type="EMBL" id="RUS92906.1"/>
    </source>
</evidence>
<reference evidence="2 3" key="1">
    <citation type="journal article" date="2019" name="Genome Biol. Evol.">
        <title>Day and night: Metabolic profiles and evolutionary relationships of six axenic non-marine cyanobacteria.</title>
        <authorList>
            <person name="Will S.E."/>
            <person name="Henke P."/>
            <person name="Boedeker C."/>
            <person name="Huang S."/>
            <person name="Brinkmann H."/>
            <person name="Rohde M."/>
            <person name="Jarek M."/>
            <person name="Friedl T."/>
            <person name="Seufert S."/>
            <person name="Schumacher M."/>
            <person name="Overmann J."/>
            <person name="Neumann-Schaal M."/>
            <person name="Petersen J."/>
        </authorList>
    </citation>
    <scope>NUCLEOTIDE SEQUENCE [LARGE SCALE GENOMIC DNA]</scope>
    <source>
        <strain evidence="2 3">SAG 1403-4b</strain>
    </source>
</reference>
<organism evidence="2 3">
    <name type="scientific">Trichormus variabilis SAG 1403-4b</name>
    <dbReference type="NCBI Taxonomy" id="447716"/>
    <lineage>
        <taxon>Bacteria</taxon>
        <taxon>Bacillati</taxon>
        <taxon>Cyanobacteriota</taxon>
        <taxon>Cyanophyceae</taxon>
        <taxon>Nostocales</taxon>
        <taxon>Nostocaceae</taxon>
        <taxon>Trichormus</taxon>
    </lineage>
</organism>
<accession>A0A3S1AIE0</accession>
<comment type="caution">
    <text evidence="2">The sequence shown here is derived from an EMBL/GenBank/DDBJ whole genome shotgun (WGS) entry which is preliminary data.</text>
</comment>
<keyword evidence="1" id="KW-0175">Coiled coil</keyword>
<evidence type="ECO:0000313" key="3">
    <source>
        <dbReference type="Proteomes" id="UP000276103"/>
    </source>
</evidence>
<keyword evidence="3" id="KW-1185">Reference proteome</keyword>
<dbReference type="EMBL" id="RSCM01000022">
    <property type="protein sequence ID" value="RUS92906.1"/>
    <property type="molecule type" value="Genomic_DNA"/>
</dbReference>
<dbReference type="RefSeq" id="WP_127056450.1">
    <property type="nucleotide sequence ID" value="NZ_RSCM01000022.1"/>
</dbReference>
<sequence>MTEHKSLDLLLSLRNSVNKISAEIEEVMPDAIAEALKLAETSKNKVVYHNKDGRIVLVLKKRFSTSKEDTTLARLDEDIQRITGELANKHSGEIADIESEIENLRDAIEQLEKKRDKLLCDRRIAKLKKQYNQRRESTLYLDPNLSVFLN</sequence>
<proteinExistence type="predicted"/>